<gene>
    <name evidence="3" type="ORF">CHC_T00005195001</name>
</gene>
<evidence type="ECO:0000259" key="2">
    <source>
        <dbReference type="Pfam" id="PF03067"/>
    </source>
</evidence>
<feature type="domain" description="Chitin-binding type-4" evidence="2">
    <location>
        <begin position="57"/>
        <end position="254"/>
    </location>
</feature>
<evidence type="ECO:0000313" key="4">
    <source>
        <dbReference type="Proteomes" id="UP000012073"/>
    </source>
</evidence>
<feature type="compositionally biased region" description="Low complexity" evidence="1">
    <location>
        <begin position="260"/>
        <end position="278"/>
    </location>
</feature>
<evidence type="ECO:0000313" key="3">
    <source>
        <dbReference type="EMBL" id="CDF36803.1"/>
    </source>
</evidence>
<dbReference type="InterPro" id="IPR004302">
    <property type="entry name" value="Cellulose/chitin-bd_N"/>
</dbReference>
<name>R7QG97_CHOCR</name>
<dbReference type="Proteomes" id="UP000012073">
    <property type="component" value="Unassembled WGS sequence"/>
</dbReference>
<feature type="region of interest" description="Disordered" evidence="1">
    <location>
        <begin position="260"/>
        <end position="342"/>
    </location>
</feature>
<dbReference type="EMBL" id="HG001803">
    <property type="protein sequence ID" value="CDF36803.1"/>
    <property type="molecule type" value="Genomic_DNA"/>
</dbReference>
<protein>
    <recommendedName>
        <fullName evidence="2">Chitin-binding type-4 domain-containing protein</fullName>
    </recommendedName>
</protein>
<dbReference type="AlphaFoldDB" id="R7QG97"/>
<dbReference type="Gramene" id="CDF36803">
    <property type="protein sequence ID" value="CDF36803"/>
    <property type="gene ID" value="CHC_T00005195001"/>
</dbReference>
<dbReference type="RefSeq" id="XP_005716622.1">
    <property type="nucleotide sequence ID" value="XM_005716565.1"/>
</dbReference>
<feature type="compositionally biased region" description="Basic and acidic residues" evidence="1">
    <location>
        <begin position="406"/>
        <end position="421"/>
    </location>
</feature>
<feature type="region of interest" description="Disordered" evidence="1">
    <location>
        <begin position="1"/>
        <end position="35"/>
    </location>
</feature>
<keyword evidence="4" id="KW-1185">Reference proteome</keyword>
<reference evidence="4" key="1">
    <citation type="journal article" date="2013" name="Proc. Natl. Acad. Sci. U.S.A.">
        <title>Genome structure and metabolic features in the red seaweed Chondrus crispus shed light on evolution of the Archaeplastida.</title>
        <authorList>
            <person name="Collen J."/>
            <person name="Porcel B."/>
            <person name="Carre W."/>
            <person name="Ball S.G."/>
            <person name="Chaparro C."/>
            <person name="Tonon T."/>
            <person name="Barbeyron T."/>
            <person name="Michel G."/>
            <person name="Noel B."/>
            <person name="Valentin K."/>
            <person name="Elias M."/>
            <person name="Artiguenave F."/>
            <person name="Arun A."/>
            <person name="Aury J.M."/>
            <person name="Barbosa-Neto J.F."/>
            <person name="Bothwell J.H."/>
            <person name="Bouget F.Y."/>
            <person name="Brillet L."/>
            <person name="Cabello-Hurtado F."/>
            <person name="Capella-Gutierrez S."/>
            <person name="Charrier B."/>
            <person name="Cladiere L."/>
            <person name="Cock J.M."/>
            <person name="Coelho S.M."/>
            <person name="Colleoni C."/>
            <person name="Czjzek M."/>
            <person name="Da Silva C."/>
            <person name="Delage L."/>
            <person name="Denoeud F."/>
            <person name="Deschamps P."/>
            <person name="Dittami S.M."/>
            <person name="Gabaldon T."/>
            <person name="Gachon C.M."/>
            <person name="Groisillier A."/>
            <person name="Herve C."/>
            <person name="Jabbari K."/>
            <person name="Katinka M."/>
            <person name="Kloareg B."/>
            <person name="Kowalczyk N."/>
            <person name="Labadie K."/>
            <person name="Leblanc C."/>
            <person name="Lopez P.J."/>
            <person name="McLachlan D.H."/>
            <person name="Meslet-Cladiere L."/>
            <person name="Moustafa A."/>
            <person name="Nehr Z."/>
            <person name="Nyvall Collen P."/>
            <person name="Panaud O."/>
            <person name="Partensky F."/>
            <person name="Poulain J."/>
            <person name="Rensing S.A."/>
            <person name="Rousvoal S."/>
            <person name="Samson G."/>
            <person name="Symeonidi A."/>
            <person name="Weissenbach J."/>
            <person name="Zambounis A."/>
            <person name="Wincker P."/>
            <person name="Boyen C."/>
        </authorList>
    </citation>
    <scope>NUCLEOTIDE SEQUENCE [LARGE SCALE GENOMIC DNA]</scope>
    <source>
        <strain evidence="4">cv. Stackhouse</strain>
    </source>
</reference>
<evidence type="ECO:0000256" key="1">
    <source>
        <dbReference type="SAM" id="MobiDB-lite"/>
    </source>
</evidence>
<dbReference type="Pfam" id="PF03067">
    <property type="entry name" value="LPMO_10"/>
    <property type="match status" value="1"/>
</dbReference>
<feature type="region of interest" description="Disordered" evidence="1">
    <location>
        <begin position="358"/>
        <end position="487"/>
    </location>
</feature>
<sequence>MLPTIDATAPTDFQAHYPSGSKNGEPGSGTRSVMQAAGNNWTPYEPLDRFFHWRAGVCGDEKGAEPQEHLKGGKFYFDAFRVREYVQGSVIFMESEIVTHHNGFFEFHICNIDDCGDDISERCFHDGHCQKLMRTPGSCDSGTDMRCGPIDPMHPERWYLPCVTSEPVMIGGWRKTIAYTLPADLVCDHCVIQWYWVAHNYCNLKGVEEYFTSPHAPSWGDCPGQGGARGGWVSGKPDCGGEMFPEEYWQCADVRIVPKATPQPASPAHHAPPTTSSPGSISFTPSEISIPMAESGGSPSTSVGGFSPSSVQLGIGRGDTEEHPNQEDEGETQGHDGATSHIDGENERHEMEFISEGDDSDISHLHDDNDSTEDISPGTVSENEAGWHEDEPSNTESGVEMGARSVGDHTRDEGRSGKGTDDATAESDSSTPQAREHESDSSSETDDGDSQNVSESSFIEEGSEFSDSGPGESEGAGGALGIHHSQV</sequence>
<dbReference type="OrthoDB" id="64893at2759"/>
<dbReference type="GeneID" id="17324346"/>
<dbReference type="KEGG" id="ccp:CHC_T00005195001"/>
<feature type="compositionally biased region" description="Polar residues" evidence="1">
    <location>
        <begin position="297"/>
        <end position="312"/>
    </location>
</feature>
<proteinExistence type="predicted"/>
<accession>R7QG97</accession>
<feature type="compositionally biased region" description="Low complexity" evidence="1">
    <location>
        <begin position="454"/>
        <end position="471"/>
    </location>
</feature>
<organism evidence="3 4">
    <name type="scientific">Chondrus crispus</name>
    <name type="common">Carrageen Irish moss</name>
    <name type="synonym">Polymorpha crispa</name>
    <dbReference type="NCBI Taxonomy" id="2769"/>
    <lineage>
        <taxon>Eukaryota</taxon>
        <taxon>Rhodophyta</taxon>
        <taxon>Florideophyceae</taxon>
        <taxon>Rhodymeniophycidae</taxon>
        <taxon>Gigartinales</taxon>
        <taxon>Gigartinaceae</taxon>
        <taxon>Chondrus</taxon>
    </lineage>
</organism>